<comment type="caution">
    <text evidence="2">The sequence shown here is derived from an EMBL/GenBank/DDBJ whole genome shotgun (WGS) entry which is preliminary data.</text>
</comment>
<gene>
    <name evidence="2" type="ORF">Acr_28g0007070</name>
</gene>
<feature type="region of interest" description="Disordered" evidence="1">
    <location>
        <begin position="219"/>
        <end position="257"/>
    </location>
</feature>
<accession>A0A7J0HA54</accession>
<name>A0A7J0HA54_9ERIC</name>
<protein>
    <submittedName>
        <fullName evidence="2">Uncharacterized protein</fullName>
    </submittedName>
</protein>
<proteinExistence type="predicted"/>
<evidence type="ECO:0000313" key="2">
    <source>
        <dbReference type="EMBL" id="GFZ20002.1"/>
    </source>
</evidence>
<dbReference type="Proteomes" id="UP000585474">
    <property type="component" value="Unassembled WGS sequence"/>
</dbReference>
<feature type="compositionally biased region" description="Basic and acidic residues" evidence="1">
    <location>
        <begin position="224"/>
        <end position="246"/>
    </location>
</feature>
<keyword evidence="3" id="KW-1185">Reference proteome</keyword>
<dbReference type="EMBL" id="BJWL01000028">
    <property type="protein sequence ID" value="GFZ20002.1"/>
    <property type="molecule type" value="Genomic_DNA"/>
</dbReference>
<sequence>MLLIFYVLPRSTTSLLSTKVTIEFSPASLLFTFVNEFLNKGVHFWLSWDVDLGLSEEEEDEDAEVEDGKRVNQIKVPALIPTPVIAPLALASVIKPILVPSSGGEEDMAPRARALGKNRATKEKPMKLALDLILALPIPTEARVDLAASEQATVNARNEAKTAIEEKNKALQYMAELQKTPSDHLACITVAPLAKLPDSSKVYSLILLSGFNEEDYANQPVEDDVAHDKELREGKGENARDLERGVSDGNLTIPLAK</sequence>
<dbReference type="AlphaFoldDB" id="A0A7J0HA54"/>
<organism evidence="2 3">
    <name type="scientific">Actinidia rufa</name>
    <dbReference type="NCBI Taxonomy" id="165716"/>
    <lineage>
        <taxon>Eukaryota</taxon>
        <taxon>Viridiplantae</taxon>
        <taxon>Streptophyta</taxon>
        <taxon>Embryophyta</taxon>
        <taxon>Tracheophyta</taxon>
        <taxon>Spermatophyta</taxon>
        <taxon>Magnoliopsida</taxon>
        <taxon>eudicotyledons</taxon>
        <taxon>Gunneridae</taxon>
        <taxon>Pentapetalae</taxon>
        <taxon>asterids</taxon>
        <taxon>Ericales</taxon>
        <taxon>Actinidiaceae</taxon>
        <taxon>Actinidia</taxon>
    </lineage>
</organism>
<evidence type="ECO:0000313" key="3">
    <source>
        <dbReference type="Proteomes" id="UP000585474"/>
    </source>
</evidence>
<evidence type="ECO:0000256" key="1">
    <source>
        <dbReference type="SAM" id="MobiDB-lite"/>
    </source>
</evidence>
<reference evidence="2 3" key="1">
    <citation type="submission" date="2019-07" db="EMBL/GenBank/DDBJ databases">
        <title>De Novo Assembly of kiwifruit Actinidia rufa.</title>
        <authorList>
            <person name="Sugita-Konishi S."/>
            <person name="Sato K."/>
            <person name="Mori E."/>
            <person name="Abe Y."/>
            <person name="Kisaki G."/>
            <person name="Hamano K."/>
            <person name="Suezawa K."/>
            <person name="Otani M."/>
            <person name="Fukuda T."/>
            <person name="Manabe T."/>
            <person name="Gomi K."/>
            <person name="Tabuchi M."/>
            <person name="Akimitsu K."/>
            <person name="Kataoka I."/>
        </authorList>
    </citation>
    <scope>NUCLEOTIDE SEQUENCE [LARGE SCALE GENOMIC DNA]</scope>
    <source>
        <strain evidence="3">cv. Fuchu</strain>
    </source>
</reference>